<gene>
    <name evidence="6" type="ORF">SVUK_LOCUS3941</name>
</gene>
<dbReference type="PROSITE" id="PS51882">
    <property type="entry name" value="G_ALPHA"/>
    <property type="match status" value="1"/>
</dbReference>
<evidence type="ECO:0000256" key="2">
    <source>
        <dbReference type="ARBA" id="ARBA00023134"/>
    </source>
</evidence>
<evidence type="ECO:0000256" key="4">
    <source>
        <dbReference type="PIRSR" id="PIRSR601019-1"/>
    </source>
</evidence>
<reference evidence="6 7" key="1">
    <citation type="submission" date="2018-11" db="EMBL/GenBank/DDBJ databases">
        <authorList>
            <consortium name="Pathogen Informatics"/>
        </authorList>
    </citation>
    <scope>NUCLEOTIDE SEQUENCE [LARGE SCALE GENOMIC DNA]</scope>
</reference>
<evidence type="ECO:0000256" key="5">
    <source>
        <dbReference type="PIRSR" id="PIRSR601019-2"/>
    </source>
</evidence>
<sequence length="252" mass="29154">MARIWHIEDGTLHFLREEQIKRLFDNDAELTTIDIVHSRYPTTDSQDFRFSISDMNIQIHDMGGQPTELTAIQAKLPEFINHWVAQDREGYKNFVLFVTSMADFNVPDEDEPTKTALERSAKILERILSEDIVRSCGLLIFFNKQDRFDDIVTYLQRTKEGRAEIEKFLGNTMNEHDKTKLSAGNCNVTALYDALANKFDQVIKKKRRGAYDRGVYMRFTQAVDPKIMADIFNVVKNEIIGDFIRNGTYIAV</sequence>
<feature type="binding site" evidence="4">
    <location>
        <begin position="143"/>
        <end position="146"/>
    </location>
    <ligand>
        <name>GTP</name>
        <dbReference type="ChEBI" id="CHEBI:37565"/>
    </ligand>
</feature>
<dbReference type="PANTHER" id="PTHR10218">
    <property type="entry name" value="GTP-BINDING PROTEIN ALPHA SUBUNIT"/>
    <property type="match status" value="1"/>
</dbReference>
<dbReference type="SUPFAM" id="SSF52540">
    <property type="entry name" value="P-loop containing nucleoside triphosphate hydrolases"/>
    <property type="match status" value="1"/>
</dbReference>
<dbReference type="AlphaFoldDB" id="A0A3P7IM95"/>
<dbReference type="PANTHER" id="PTHR10218:SF194">
    <property type="entry name" value="G PROTEIN, ALPHA SUBUNIT"/>
    <property type="match status" value="1"/>
</dbReference>
<protein>
    <recommendedName>
        <fullName evidence="8">G-protein alpha subunit</fullName>
    </recommendedName>
</protein>
<dbReference type="GO" id="GO:0007191">
    <property type="term" value="P:adenylate cyclase-activating dopamine receptor signaling pathway"/>
    <property type="evidence" value="ECO:0007669"/>
    <property type="project" value="TreeGrafter"/>
</dbReference>
<feature type="binding site" evidence="5">
    <location>
        <position position="42"/>
    </location>
    <ligand>
        <name>Mg(2+)</name>
        <dbReference type="ChEBI" id="CHEBI:18420"/>
    </ligand>
</feature>
<keyword evidence="5" id="KW-0460">Magnesium</keyword>
<dbReference type="GO" id="GO:0005525">
    <property type="term" value="F:GTP binding"/>
    <property type="evidence" value="ECO:0007669"/>
    <property type="project" value="UniProtKB-KW"/>
</dbReference>
<accession>A0A3P7IM95</accession>
<keyword evidence="3" id="KW-0807">Transducer</keyword>
<keyword evidence="7" id="KW-1185">Reference proteome</keyword>
<evidence type="ECO:0000313" key="7">
    <source>
        <dbReference type="Proteomes" id="UP000270094"/>
    </source>
</evidence>
<name>A0A3P7IM95_STRVU</name>
<feature type="binding site" evidence="4">
    <location>
        <begin position="61"/>
        <end position="65"/>
    </location>
    <ligand>
        <name>GTP</name>
        <dbReference type="ChEBI" id="CHEBI:37565"/>
    </ligand>
</feature>
<evidence type="ECO:0000256" key="1">
    <source>
        <dbReference type="ARBA" id="ARBA00022741"/>
    </source>
</evidence>
<keyword evidence="5" id="KW-0479">Metal-binding</keyword>
<organism evidence="6 7">
    <name type="scientific">Strongylus vulgaris</name>
    <name type="common">Blood worm</name>
    <dbReference type="NCBI Taxonomy" id="40348"/>
    <lineage>
        <taxon>Eukaryota</taxon>
        <taxon>Metazoa</taxon>
        <taxon>Ecdysozoa</taxon>
        <taxon>Nematoda</taxon>
        <taxon>Chromadorea</taxon>
        <taxon>Rhabditida</taxon>
        <taxon>Rhabditina</taxon>
        <taxon>Rhabditomorpha</taxon>
        <taxon>Strongyloidea</taxon>
        <taxon>Strongylidae</taxon>
        <taxon>Strongylus</taxon>
    </lineage>
</organism>
<dbReference type="Pfam" id="PF00503">
    <property type="entry name" value="G-alpha"/>
    <property type="match status" value="1"/>
</dbReference>
<dbReference type="EMBL" id="UYYB01010539">
    <property type="protein sequence ID" value="VDM68943.1"/>
    <property type="molecule type" value="Genomic_DNA"/>
</dbReference>
<dbReference type="GO" id="GO:0001664">
    <property type="term" value="F:G protein-coupled receptor binding"/>
    <property type="evidence" value="ECO:0007669"/>
    <property type="project" value="TreeGrafter"/>
</dbReference>
<dbReference type="GO" id="GO:0031683">
    <property type="term" value="F:G-protein beta/gamma-subunit complex binding"/>
    <property type="evidence" value="ECO:0007669"/>
    <property type="project" value="InterPro"/>
</dbReference>
<keyword evidence="2 4" id="KW-0342">GTP-binding</keyword>
<evidence type="ECO:0008006" key="8">
    <source>
        <dbReference type="Google" id="ProtNLM"/>
    </source>
</evidence>
<dbReference type="GO" id="GO:0046872">
    <property type="term" value="F:metal ion binding"/>
    <property type="evidence" value="ECO:0007669"/>
    <property type="project" value="UniProtKB-KW"/>
</dbReference>
<dbReference type="GO" id="GO:0005737">
    <property type="term" value="C:cytoplasm"/>
    <property type="evidence" value="ECO:0007669"/>
    <property type="project" value="TreeGrafter"/>
</dbReference>
<proteinExistence type="predicted"/>
<dbReference type="GO" id="GO:0003924">
    <property type="term" value="F:GTPase activity"/>
    <property type="evidence" value="ECO:0007669"/>
    <property type="project" value="InterPro"/>
</dbReference>
<dbReference type="InterPro" id="IPR001019">
    <property type="entry name" value="Gprotein_alpha_su"/>
</dbReference>
<evidence type="ECO:0000313" key="6">
    <source>
        <dbReference type="EMBL" id="VDM68943.1"/>
    </source>
</evidence>
<keyword evidence="1 4" id="KW-0547">Nucleotide-binding</keyword>
<dbReference type="OrthoDB" id="5788414at2759"/>
<dbReference type="InterPro" id="IPR027417">
    <property type="entry name" value="P-loop_NTPase"/>
</dbReference>
<evidence type="ECO:0000256" key="3">
    <source>
        <dbReference type="ARBA" id="ARBA00023224"/>
    </source>
</evidence>
<dbReference type="GO" id="GO:0007606">
    <property type="term" value="P:sensory perception of chemical stimulus"/>
    <property type="evidence" value="ECO:0007669"/>
    <property type="project" value="TreeGrafter"/>
</dbReference>
<dbReference type="GO" id="GO:0005834">
    <property type="term" value="C:heterotrimeric G-protein complex"/>
    <property type="evidence" value="ECO:0007669"/>
    <property type="project" value="TreeGrafter"/>
</dbReference>
<dbReference type="Proteomes" id="UP000270094">
    <property type="component" value="Unassembled WGS sequence"/>
</dbReference>
<dbReference type="Gene3D" id="3.40.50.300">
    <property type="entry name" value="P-loop containing nucleotide triphosphate hydrolases"/>
    <property type="match status" value="1"/>
</dbReference>